<dbReference type="PROSITE" id="PS51257">
    <property type="entry name" value="PROKAR_LIPOPROTEIN"/>
    <property type="match status" value="1"/>
</dbReference>
<dbReference type="AlphaFoldDB" id="A0A238J327"/>
<evidence type="ECO:0000313" key="1">
    <source>
        <dbReference type="EMBL" id="SMX24304.1"/>
    </source>
</evidence>
<dbReference type="OrthoDB" id="7871639at2"/>
<accession>A0A238J327</accession>
<organism evidence="1 2">
    <name type="scientific">Boseongicola aestuarii</name>
    <dbReference type="NCBI Taxonomy" id="1470561"/>
    <lineage>
        <taxon>Bacteria</taxon>
        <taxon>Pseudomonadati</taxon>
        <taxon>Pseudomonadota</taxon>
        <taxon>Alphaproteobacteria</taxon>
        <taxon>Rhodobacterales</taxon>
        <taxon>Paracoccaceae</taxon>
        <taxon>Boseongicola</taxon>
    </lineage>
</organism>
<dbReference type="RefSeq" id="WP_093974270.1">
    <property type="nucleotide sequence ID" value="NZ_FXXQ01000008.1"/>
</dbReference>
<protein>
    <recommendedName>
        <fullName evidence="3">D-galactarate dehydratase</fullName>
    </recommendedName>
</protein>
<dbReference type="Proteomes" id="UP000201838">
    <property type="component" value="Unassembled WGS sequence"/>
</dbReference>
<name>A0A238J327_9RHOB</name>
<evidence type="ECO:0000313" key="2">
    <source>
        <dbReference type="Proteomes" id="UP000201838"/>
    </source>
</evidence>
<proteinExistence type="predicted"/>
<dbReference type="EMBL" id="FXXQ01000008">
    <property type="protein sequence ID" value="SMX24304.1"/>
    <property type="molecule type" value="Genomic_DNA"/>
</dbReference>
<sequence>MRKSFGIGVAFALAGCVSQSEPVVAPPEVVVADALDVVAPPADARSVDEFDTTTEAQRVAALEPAQEGVLLGEAVLSLGDPGRTGFWVETDLVSANGQGRIALKDSDREVDVELLVGTGSGRISLAALRLLDVDLTSLVEVNIYEYQ</sequence>
<evidence type="ECO:0008006" key="3">
    <source>
        <dbReference type="Google" id="ProtNLM"/>
    </source>
</evidence>
<reference evidence="2" key="1">
    <citation type="submission" date="2017-05" db="EMBL/GenBank/DDBJ databases">
        <authorList>
            <person name="Rodrigo-Torres L."/>
            <person name="Arahal R. D."/>
            <person name="Lucena T."/>
        </authorList>
    </citation>
    <scope>NUCLEOTIDE SEQUENCE [LARGE SCALE GENOMIC DNA]</scope>
    <source>
        <strain evidence="2">CECT 8489</strain>
    </source>
</reference>
<keyword evidence="2" id="KW-1185">Reference proteome</keyword>
<gene>
    <name evidence="1" type="ORF">BOA8489_02428</name>
</gene>